<accession>A0A3A3H045</accession>
<keyword evidence="3" id="KW-0489">Methyltransferase</keyword>
<dbReference type="AlphaFoldDB" id="A0A3A3H045"/>
<comment type="caution">
    <text evidence="3">The sequence shown here is derived from an EMBL/GenBank/DDBJ whole genome shotgun (WGS) entry which is preliminary data.</text>
</comment>
<feature type="region of interest" description="Disordered" evidence="1">
    <location>
        <begin position="1"/>
        <end position="20"/>
    </location>
</feature>
<gene>
    <name evidence="3" type="ORF">DQX05_10450</name>
</gene>
<proteinExistence type="predicted"/>
<reference evidence="3 4" key="1">
    <citation type="submission" date="2018-09" db="EMBL/GenBank/DDBJ databases">
        <title>Paenibacillus SK2017-BO5.</title>
        <authorList>
            <person name="Piskunova J.V."/>
            <person name="Dubiley S.A."/>
            <person name="Severinov K.V."/>
        </authorList>
    </citation>
    <scope>NUCLEOTIDE SEQUENCE [LARGE SCALE GENOMIC DNA]</scope>
    <source>
        <strain evidence="3 4">BO5</strain>
    </source>
</reference>
<name>A0A3A3H045_PANTH</name>
<dbReference type="SUPFAM" id="SSF53335">
    <property type="entry name" value="S-adenosyl-L-methionine-dependent methyltransferases"/>
    <property type="match status" value="1"/>
</dbReference>
<evidence type="ECO:0000259" key="2">
    <source>
        <dbReference type="Pfam" id="PF08241"/>
    </source>
</evidence>
<dbReference type="Proteomes" id="UP000266177">
    <property type="component" value="Unassembled WGS sequence"/>
</dbReference>
<feature type="domain" description="Methyltransferase type 11" evidence="2">
    <location>
        <begin position="41"/>
        <end position="138"/>
    </location>
</feature>
<dbReference type="PANTHER" id="PTHR43591:SF24">
    <property type="entry name" value="2-METHOXY-6-POLYPRENYL-1,4-BENZOQUINOL METHYLASE, MITOCHONDRIAL"/>
    <property type="match status" value="1"/>
</dbReference>
<dbReference type="GO" id="GO:0032259">
    <property type="term" value="P:methylation"/>
    <property type="evidence" value="ECO:0007669"/>
    <property type="project" value="UniProtKB-KW"/>
</dbReference>
<dbReference type="InterPro" id="IPR013216">
    <property type="entry name" value="Methyltransf_11"/>
</dbReference>
<dbReference type="Pfam" id="PF08241">
    <property type="entry name" value="Methyltransf_11"/>
    <property type="match status" value="1"/>
</dbReference>
<sequence>MSERRFNPENMARLDSPERRQSLPPERLVALLNIEDGDTVVDIGAGTGYFTLPAAKLTRGKVIALDAEPQMLEELQKRAGQEGISHIQSQLGEIERMPLPDGAADHVIASLVLHEVEPPEQGLKEIHRLLKPGGRVLIAEWDVKKPQEGPPPAHRILSDDLLHAMLQRGFKEISVSFPSEQYYVMTGMKA</sequence>
<dbReference type="Gene3D" id="3.40.50.150">
    <property type="entry name" value="Vaccinia Virus protein VP39"/>
    <property type="match status" value="1"/>
</dbReference>
<organism evidence="3 4">
    <name type="scientific">Paenibacillus thiaminolyticus</name>
    <name type="common">Bacillus thiaminolyticus</name>
    <dbReference type="NCBI Taxonomy" id="49283"/>
    <lineage>
        <taxon>Bacteria</taxon>
        <taxon>Bacillati</taxon>
        <taxon>Bacillota</taxon>
        <taxon>Bacilli</taxon>
        <taxon>Bacillales</taxon>
        <taxon>Paenibacillaceae</taxon>
        <taxon>Paenibacillus</taxon>
    </lineage>
</organism>
<dbReference type="EMBL" id="QYZD01000007">
    <property type="protein sequence ID" value="RJG24276.1"/>
    <property type="molecule type" value="Genomic_DNA"/>
</dbReference>
<evidence type="ECO:0000313" key="3">
    <source>
        <dbReference type="EMBL" id="RJG24276.1"/>
    </source>
</evidence>
<dbReference type="CDD" id="cd02440">
    <property type="entry name" value="AdoMet_MTases"/>
    <property type="match status" value="1"/>
</dbReference>
<keyword evidence="3" id="KW-0808">Transferase</keyword>
<protein>
    <submittedName>
        <fullName evidence="3">Class I SAM-dependent methyltransferase</fullName>
    </submittedName>
</protein>
<dbReference type="PANTHER" id="PTHR43591">
    <property type="entry name" value="METHYLTRANSFERASE"/>
    <property type="match status" value="1"/>
</dbReference>
<dbReference type="RefSeq" id="WP_119793306.1">
    <property type="nucleotide sequence ID" value="NZ_QYZD01000007.1"/>
</dbReference>
<evidence type="ECO:0000313" key="4">
    <source>
        <dbReference type="Proteomes" id="UP000266177"/>
    </source>
</evidence>
<dbReference type="OrthoDB" id="9784101at2"/>
<dbReference type="GO" id="GO:0008757">
    <property type="term" value="F:S-adenosylmethionine-dependent methyltransferase activity"/>
    <property type="evidence" value="ECO:0007669"/>
    <property type="project" value="InterPro"/>
</dbReference>
<dbReference type="InterPro" id="IPR029063">
    <property type="entry name" value="SAM-dependent_MTases_sf"/>
</dbReference>
<evidence type="ECO:0000256" key="1">
    <source>
        <dbReference type="SAM" id="MobiDB-lite"/>
    </source>
</evidence>